<sequence>MKQRYITPQIKVIQLLTDDNIAQFVVSSHSVGENEGLAKPGIFDEDEEGGAGEQTMADYSPWED</sequence>
<reference evidence="4 5" key="1">
    <citation type="submission" date="2011-12" db="EMBL/GenBank/DDBJ databases">
        <title>The Genome Sequence of Prevotella micans F0438.</title>
        <authorList>
            <consortium name="The Broad Institute Genome Sequencing Platform"/>
            <person name="Earl A."/>
            <person name="Ward D."/>
            <person name="Feldgarden M."/>
            <person name="Gevers D."/>
            <person name="Izard J."/>
            <person name="Baranova O.V."/>
            <person name="Blanton J.M."/>
            <person name="Wade W.G."/>
            <person name="Dewhirst F.E."/>
            <person name="Young S.K."/>
            <person name="Zeng Q."/>
            <person name="Gargeya S."/>
            <person name="Fitzgerald M."/>
            <person name="Haas B."/>
            <person name="Abouelleil A."/>
            <person name="Alvarado L."/>
            <person name="Arachchi H.M."/>
            <person name="Berlin A."/>
            <person name="Chapman S.B."/>
            <person name="Gearin G."/>
            <person name="Goldberg J."/>
            <person name="Griggs A."/>
            <person name="Gujja S."/>
            <person name="Hansen M."/>
            <person name="Heiman D."/>
            <person name="Howarth C."/>
            <person name="Larimer J."/>
            <person name="Lui A."/>
            <person name="MacDonald P.J.P."/>
            <person name="McCowen C."/>
            <person name="Montmayeur A."/>
            <person name="Murphy C."/>
            <person name="Neiman D."/>
            <person name="Pearson M."/>
            <person name="Priest M."/>
            <person name="Roberts A."/>
            <person name="Saif S."/>
            <person name="Shea T."/>
            <person name="Sisk P."/>
            <person name="Stolte C."/>
            <person name="Sykes S."/>
            <person name="Wortman J."/>
            <person name="Nusbaum C."/>
            <person name="Birren B."/>
        </authorList>
    </citation>
    <scope>NUCLEOTIDE SEQUENCE [LARGE SCALE GENOMIC DNA]</scope>
    <source>
        <strain evidence="4 5">F0438</strain>
    </source>
</reference>
<organism evidence="4 5">
    <name type="scientific">Prevotella micans F0438</name>
    <dbReference type="NCBI Taxonomy" id="883158"/>
    <lineage>
        <taxon>Bacteria</taxon>
        <taxon>Pseudomonadati</taxon>
        <taxon>Bacteroidota</taxon>
        <taxon>Bacteroidia</taxon>
        <taxon>Bacteroidales</taxon>
        <taxon>Prevotellaceae</taxon>
        <taxon>Prevotella</taxon>
    </lineage>
</organism>
<proteinExistence type="predicted"/>
<dbReference type="EMBL" id="AGWK01000066">
    <property type="protein sequence ID" value="EHO65036.1"/>
    <property type="molecule type" value="Genomic_DNA"/>
</dbReference>
<name>H1PZN6_9BACT</name>
<protein>
    <submittedName>
        <fullName evidence="4">Uncharacterized protein</fullName>
    </submittedName>
</protein>
<dbReference type="EMBL" id="AGWK01000002">
    <property type="protein sequence ID" value="EHO74853.1"/>
    <property type="molecule type" value="Genomic_DNA"/>
</dbReference>
<keyword evidence="5" id="KW-1185">Reference proteome</keyword>
<evidence type="ECO:0000313" key="3">
    <source>
        <dbReference type="EMBL" id="EHO66993.1"/>
    </source>
</evidence>
<accession>H1PZN6</accession>
<dbReference type="EMBL" id="AGWK01000051">
    <property type="protein sequence ID" value="EHO66993.1"/>
    <property type="molecule type" value="Genomic_DNA"/>
</dbReference>
<evidence type="ECO:0000256" key="1">
    <source>
        <dbReference type="SAM" id="MobiDB-lite"/>
    </source>
</evidence>
<dbReference type="AlphaFoldDB" id="H1PZN6"/>
<dbReference type="HOGENOM" id="CLU_200506_1_0_10"/>
<dbReference type="Proteomes" id="UP000016023">
    <property type="component" value="Unassembled WGS sequence"/>
</dbReference>
<comment type="caution">
    <text evidence="4">The sequence shown here is derived from an EMBL/GenBank/DDBJ whole genome shotgun (WGS) entry which is preliminary data.</text>
</comment>
<evidence type="ECO:0000313" key="2">
    <source>
        <dbReference type="EMBL" id="EHO65036.1"/>
    </source>
</evidence>
<dbReference type="PATRIC" id="fig|883158.3.peg.132"/>
<evidence type="ECO:0000313" key="4">
    <source>
        <dbReference type="EMBL" id="EHO74853.1"/>
    </source>
</evidence>
<dbReference type="RefSeq" id="WP_006951037.1">
    <property type="nucleotide sequence ID" value="NZ_JH594521.1"/>
</dbReference>
<gene>
    <name evidence="4" type="ORF">HMPREF9140_00124</name>
    <name evidence="3" type="ORF">HMPREF9140_01851</name>
    <name evidence="2" type="ORF">HMPREF9140_02059</name>
</gene>
<feature type="region of interest" description="Disordered" evidence="1">
    <location>
        <begin position="35"/>
        <end position="64"/>
    </location>
</feature>
<evidence type="ECO:0000313" key="5">
    <source>
        <dbReference type="Proteomes" id="UP000016023"/>
    </source>
</evidence>
<dbReference type="STRING" id="883158.HMPREF9140_00124"/>